<evidence type="ECO:0000256" key="2">
    <source>
        <dbReference type="SAM" id="Phobius"/>
    </source>
</evidence>
<keyword evidence="4" id="KW-1185">Reference proteome</keyword>
<protein>
    <submittedName>
        <fullName evidence="3">Uncharacterized protein</fullName>
    </submittedName>
</protein>
<organism evidence="3 4">
    <name type="scientific">Polarella glacialis</name>
    <name type="common">Dinoflagellate</name>
    <dbReference type="NCBI Taxonomy" id="89957"/>
    <lineage>
        <taxon>Eukaryota</taxon>
        <taxon>Sar</taxon>
        <taxon>Alveolata</taxon>
        <taxon>Dinophyceae</taxon>
        <taxon>Suessiales</taxon>
        <taxon>Suessiaceae</taxon>
        <taxon>Polarella</taxon>
    </lineage>
</organism>
<evidence type="ECO:0000313" key="4">
    <source>
        <dbReference type="Proteomes" id="UP000654075"/>
    </source>
</evidence>
<keyword evidence="2" id="KW-1133">Transmembrane helix</keyword>
<keyword evidence="2" id="KW-0812">Transmembrane</keyword>
<feature type="transmembrane region" description="Helical" evidence="2">
    <location>
        <begin position="224"/>
        <end position="245"/>
    </location>
</feature>
<feature type="transmembrane region" description="Helical" evidence="2">
    <location>
        <begin position="191"/>
        <end position="218"/>
    </location>
</feature>
<accession>A0A813G383</accession>
<name>A0A813G383_POLGL</name>
<reference evidence="3" key="1">
    <citation type="submission" date="2021-02" db="EMBL/GenBank/DDBJ databases">
        <authorList>
            <person name="Dougan E. K."/>
            <person name="Rhodes N."/>
            <person name="Thang M."/>
            <person name="Chan C."/>
        </authorList>
    </citation>
    <scope>NUCLEOTIDE SEQUENCE</scope>
</reference>
<feature type="region of interest" description="Disordered" evidence="1">
    <location>
        <begin position="123"/>
        <end position="148"/>
    </location>
</feature>
<keyword evidence="2" id="KW-0472">Membrane</keyword>
<proteinExistence type="predicted"/>
<evidence type="ECO:0000256" key="1">
    <source>
        <dbReference type="SAM" id="MobiDB-lite"/>
    </source>
</evidence>
<feature type="compositionally biased region" description="Low complexity" evidence="1">
    <location>
        <begin position="123"/>
        <end position="133"/>
    </location>
</feature>
<evidence type="ECO:0000313" key="3">
    <source>
        <dbReference type="EMBL" id="CAE8619503.1"/>
    </source>
</evidence>
<dbReference type="AlphaFoldDB" id="A0A813G383"/>
<dbReference type="EMBL" id="CAJNNV010027127">
    <property type="protein sequence ID" value="CAE8619503.1"/>
    <property type="molecule type" value="Genomic_DNA"/>
</dbReference>
<gene>
    <name evidence="3" type="ORF">PGLA1383_LOCUS37090</name>
</gene>
<dbReference type="Proteomes" id="UP000654075">
    <property type="component" value="Unassembled WGS sequence"/>
</dbReference>
<comment type="caution">
    <text evidence="3">The sequence shown here is derived from an EMBL/GenBank/DDBJ whole genome shotgun (WGS) entry which is preliminary data.</text>
</comment>
<sequence length="422" mass="44113">MGACTSVAHSEEDLGTDVLGHGSSRLSKLWIRQAEAVRPKHTGVLTGPVLRLLEQSPPPARPHPAATRSDVFHHVLLGFLDPDSFGQLLGADRRLHAWCETDGSWEKLHSVVAWTSPCPAAANKNSHNNSSVKARAKSSPKATLKSRWTQERRLRKKAALQAQLSKLLAAKEAAAEACRSKWAPAIAGRRLLALSVAAATGLGAVKLLSLVGAGRIVVVSLNHLFTLLSLVSGACLQLVGVQCTARGMRYLLVRLRPETGRQLSPGALSGTITTTTATTATTATSGAQLLRPARQQPLARTVDAATVYSSTVVYGTSCFAWCNGWQLAACYQAAANSLGTAAAAVGTGVVATAGGVVALLAGVCCTGAVAQILQSSERAAIKKRDEELCGIEASSKQEIQAIREELGIGGKVPGKPLSCSIM</sequence>